<dbReference type="STRING" id="4572.M7Z8W7"/>
<name>M7Z8W7_TRIUA</name>
<feature type="compositionally biased region" description="Acidic residues" evidence="1">
    <location>
        <begin position="46"/>
        <end position="59"/>
    </location>
</feature>
<dbReference type="EMBL" id="KD157435">
    <property type="protein sequence ID" value="EMS56472.1"/>
    <property type="molecule type" value="Genomic_DNA"/>
</dbReference>
<dbReference type="PANTHER" id="PTHR47108">
    <property type="entry name" value="5-AMINO-6-(5-PHOSPHO-D-RIBITYLAMINO)URACIL PHOSPHATASE, CHLOROPLASTIC"/>
    <property type="match status" value="1"/>
</dbReference>
<sequence>MKCVAVASKHPVYELGAADLVVKRLDELSIVDLKNLADIDSPEFGMEPEPEMEEEEDEAPPSTAVGVDDIFL</sequence>
<dbReference type="AlphaFoldDB" id="M7Z8W7"/>
<proteinExistence type="predicted"/>
<evidence type="ECO:0000256" key="1">
    <source>
        <dbReference type="SAM" id="MobiDB-lite"/>
    </source>
</evidence>
<reference evidence="2" key="1">
    <citation type="journal article" date="2013" name="Nature">
        <title>Draft genome of the wheat A-genome progenitor Triticum urartu.</title>
        <authorList>
            <person name="Ling H.Q."/>
            <person name="Zhao S."/>
            <person name="Liu D."/>
            <person name="Wang J."/>
            <person name="Sun H."/>
            <person name="Zhang C."/>
            <person name="Fan H."/>
            <person name="Li D."/>
            <person name="Dong L."/>
            <person name="Tao Y."/>
            <person name="Gao C."/>
            <person name="Wu H."/>
            <person name="Li Y."/>
            <person name="Cui Y."/>
            <person name="Guo X."/>
            <person name="Zheng S."/>
            <person name="Wang B."/>
            <person name="Yu K."/>
            <person name="Liang Q."/>
            <person name="Yang W."/>
            <person name="Lou X."/>
            <person name="Chen J."/>
            <person name="Feng M."/>
            <person name="Jian J."/>
            <person name="Zhang X."/>
            <person name="Luo G."/>
            <person name="Jiang Y."/>
            <person name="Liu J."/>
            <person name="Wang Z."/>
            <person name="Sha Y."/>
            <person name="Zhang B."/>
            <person name="Wu H."/>
            <person name="Tang D."/>
            <person name="Shen Q."/>
            <person name="Xue P."/>
            <person name="Zou S."/>
            <person name="Wang X."/>
            <person name="Liu X."/>
            <person name="Wang F."/>
            <person name="Yang Y."/>
            <person name="An X."/>
            <person name="Dong Z."/>
            <person name="Zhang K."/>
            <person name="Zhang X."/>
            <person name="Luo M.C."/>
            <person name="Dvorak J."/>
            <person name="Tong Y."/>
            <person name="Wang J."/>
            <person name="Yang H."/>
            <person name="Li Z."/>
            <person name="Wang D."/>
            <person name="Zhang A."/>
            <person name="Wang J."/>
        </authorList>
    </citation>
    <scope>NUCLEOTIDE SEQUENCE</scope>
</reference>
<dbReference type="PANTHER" id="PTHR47108:SF1">
    <property type="entry name" value="5-AMINO-6-(5-PHOSPHO-D-RIBITYLAMINO)URACIL PHOSPHATASE, CHLOROPLASTIC"/>
    <property type="match status" value="1"/>
</dbReference>
<organism evidence="2">
    <name type="scientific">Triticum urartu</name>
    <name type="common">Red wild einkorn</name>
    <name type="synonym">Crithodium urartu</name>
    <dbReference type="NCBI Taxonomy" id="4572"/>
    <lineage>
        <taxon>Eukaryota</taxon>
        <taxon>Viridiplantae</taxon>
        <taxon>Streptophyta</taxon>
        <taxon>Embryophyta</taxon>
        <taxon>Tracheophyta</taxon>
        <taxon>Spermatophyta</taxon>
        <taxon>Magnoliopsida</taxon>
        <taxon>Liliopsida</taxon>
        <taxon>Poales</taxon>
        <taxon>Poaceae</taxon>
        <taxon>BOP clade</taxon>
        <taxon>Pooideae</taxon>
        <taxon>Triticodae</taxon>
        <taxon>Triticeae</taxon>
        <taxon>Triticinae</taxon>
        <taxon>Triticum</taxon>
    </lineage>
</organism>
<accession>M7Z8W7</accession>
<dbReference type="eggNOG" id="KOG2914">
    <property type="taxonomic scope" value="Eukaryota"/>
</dbReference>
<evidence type="ECO:0000313" key="2">
    <source>
        <dbReference type="EMBL" id="EMS56472.1"/>
    </source>
</evidence>
<gene>
    <name evidence="2" type="ORF">TRIUR3_02570</name>
</gene>
<feature type="region of interest" description="Disordered" evidence="1">
    <location>
        <begin position="40"/>
        <end position="68"/>
    </location>
</feature>
<protein>
    <submittedName>
        <fullName evidence="2">Uncharacterized protein</fullName>
    </submittedName>
</protein>